<evidence type="ECO:0000259" key="6">
    <source>
        <dbReference type="PROSITE" id="PS00631"/>
    </source>
</evidence>
<dbReference type="InterPro" id="IPR043472">
    <property type="entry name" value="Macro_dom-like"/>
</dbReference>
<dbReference type="Pfam" id="PF00883">
    <property type="entry name" value="Peptidase_M17"/>
    <property type="match status" value="1"/>
</dbReference>
<comment type="similarity">
    <text evidence="1">Belongs to the peptidase M17 family.</text>
</comment>
<dbReference type="Proteomes" id="UP001500864">
    <property type="component" value="Unassembled WGS sequence"/>
</dbReference>
<evidence type="ECO:0000256" key="2">
    <source>
        <dbReference type="ARBA" id="ARBA00022438"/>
    </source>
</evidence>
<evidence type="ECO:0000313" key="8">
    <source>
        <dbReference type="Proteomes" id="UP001500864"/>
    </source>
</evidence>
<dbReference type="Gene3D" id="3.40.220.10">
    <property type="entry name" value="Leucine Aminopeptidase, subunit E, domain 1"/>
    <property type="match status" value="1"/>
</dbReference>
<dbReference type="SUPFAM" id="SSF53187">
    <property type="entry name" value="Zn-dependent exopeptidases"/>
    <property type="match status" value="1"/>
</dbReference>
<dbReference type="CDD" id="cd00433">
    <property type="entry name" value="Peptidase_M17"/>
    <property type="match status" value="1"/>
</dbReference>
<keyword evidence="2" id="KW-0031">Aminopeptidase</keyword>
<dbReference type="PRINTS" id="PR00481">
    <property type="entry name" value="LAMNOPPTDASE"/>
</dbReference>
<feature type="domain" description="Cytosol aminopeptidase" evidence="6">
    <location>
        <begin position="306"/>
        <end position="313"/>
    </location>
</feature>
<keyword evidence="3" id="KW-0645">Protease</keyword>
<organism evidence="7 8">
    <name type="scientific">Bartonella jaculi</name>
    <dbReference type="NCBI Taxonomy" id="686226"/>
    <lineage>
        <taxon>Bacteria</taxon>
        <taxon>Pseudomonadati</taxon>
        <taxon>Pseudomonadota</taxon>
        <taxon>Alphaproteobacteria</taxon>
        <taxon>Hyphomicrobiales</taxon>
        <taxon>Bartonellaceae</taxon>
        <taxon>Bartonella</taxon>
    </lineage>
</organism>
<evidence type="ECO:0000256" key="1">
    <source>
        <dbReference type="ARBA" id="ARBA00009528"/>
    </source>
</evidence>
<reference evidence="8" key="1">
    <citation type="journal article" date="2019" name="Int. J. Syst. Evol. Microbiol.">
        <title>The Global Catalogue of Microorganisms (GCM) 10K type strain sequencing project: providing services to taxonomists for standard genome sequencing and annotation.</title>
        <authorList>
            <consortium name="The Broad Institute Genomics Platform"/>
            <consortium name="The Broad Institute Genome Sequencing Center for Infectious Disease"/>
            <person name="Wu L."/>
            <person name="Ma J."/>
        </authorList>
    </citation>
    <scope>NUCLEOTIDE SEQUENCE [LARGE SCALE GENOMIC DNA]</scope>
    <source>
        <strain evidence="8">JCM 17712</strain>
    </source>
</reference>
<dbReference type="RefSeq" id="WP_345114985.1">
    <property type="nucleotide sequence ID" value="NZ_BAABIZ010000004.1"/>
</dbReference>
<dbReference type="PANTHER" id="PTHR11963:SF20">
    <property type="entry name" value="PEPTIDASE B"/>
    <property type="match status" value="1"/>
</dbReference>
<dbReference type="InterPro" id="IPR048816">
    <property type="entry name" value="Peptidase_M17_N_1"/>
</dbReference>
<dbReference type="InterPro" id="IPR000819">
    <property type="entry name" value="Peptidase_M17_C"/>
</dbReference>
<accession>A0ABP9N098</accession>
<dbReference type="InterPro" id="IPR011356">
    <property type="entry name" value="Leucine_aapep/pepB"/>
</dbReference>
<dbReference type="Gene3D" id="3.40.630.10">
    <property type="entry name" value="Zn peptidases"/>
    <property type="match status" value="1"/>
</dbReference>
<dbReference type="PANTHER" id="PTHR11963">
    <property type="entry name" value="LEUCINE AMINOPEPTIDASE-RELATED"/>
    <property type="match status" value="1"/>
</dbReference>
<evidence type="ECO:0000313" key="7">
    <source>
        <dbReference type="EMBL" id="GAA5106043.1"/>
    </source>
</evidence>
<dbReference type="PROSITE" id="PS00631">
    <property type="entry name" value="CYTOSOL_AP"/>
    <property type="match status" value="1"/>
</dbReference>
<dbReference type="Pfam" id="PF21337">
    <property type="entry name" value="Peptidase_M17_N_1"/>
    <property type="match status" value="1"/>
</dbReference>
<name>A0ABP9N098_9HYPH</name>
<proteinExistence type="inferred from homology"/>
<keyword evidence="5" id="KW-0464">Manganese</keyword>
<comment type="caution">
    <text evidence="7">The sequence shown here is derived from an EMBL/GenBank/DDBJ whole genome shotgun (WGS) entry which is preliminary data.</text>
</comment>
<dbReference type="EMBL" id="BAABIZ010000004">
    <property type="protein sequence ID" value="GAA5106043.1"/>
    <property type="molecule type" value="Genomic_DNA"/>
</dbReference>
<evidence type="ECO:0000256" key="4">
    <source>
        <dbReference type="ARBA" id="ARBA00022801"/>
    </source>
</evidence>
<evidence type="ECO:0000256" key="5">
    <source>
        <dbReference type="ARBA" id="ARBA00023211"/>
    </source>
</evidence>
<evidence type="ECO:0000256" key="3">
    <source>
        <dbReference type="ARBA" id="ARBA00022670"/>
    </source>
</evidence>
<gene>
    <name evidence="7" type="ORF">GCM10023261_05960</name>
</gene>
<protein>
    <submittedName>
        <fullName evidence="7">M17 family metallopeptidase</fullName>
    </submittedName>
</protein>
<keyword evidence="4" id="KW-0378">Hydrolase</keyword>
<keyword evidence="8" id="KW-1185">Reference proteome</keyword>
<sequence>MHLHYIHFSSKRIDNSCPIFLVNQRNFADLSLDASTIAWMKVNDFTGKAGQILFIPHENGHLKKVFFGLGNGDEPFITGLLAKKLPAGHWHLEGTASHEINSYLGLAFGSYQFNLYRKNSSSKSLSIYVNDTIDLDELQRIYKTVFFVRDLINIPANDMNPDTLEKEAHQLGETYRAHVQSICGDELLTHNFPMIHAVGRASSTAPRLIELLWGQENHPKITLVGKGVTFDTGGLDIKSANNMSLMKKDMGGGAHVLGLAKLIMDAKLPFRLRVLIPAVENAISANAYRPGDILQSRKGLNVEVGNTDAEGRLILADALAYGDEESPQFMLCMATLTGAARIALGPDLPAFYCNDSTWAQQISQSAHSVSDPVWQMPLWKPYQEMLSSPIADLNNITGNNFAGSIVAALFLNTFVEKAEHFAHFDLYGWVPKEKPGYPIGGSAQVIRALYNLFKNQV</sequence>